<accession>A0A939IL90</accession>
<dbReference type="RefSeq" id="WP_206559687.1">
    <property type="nucleotide sequence ID" value="NZ_JAFKCZ010000004.1"/>
</dbReference>
<gene>
    <name evidence="1" type="ORF">JYP50_06575</name>
</gene>
<keyword evidence="2" id="KW-1185">Reference proteome</keyword>
<sequence>MTFTVGYRAAEPEKGRGALEAYTPEPDTSRAHWVTEACSGPLWTLHRIVPKVFEQYLCIRHHGWRWPEDCQREEFPGAGPG</sequence>
<dbReference type="EMBL" id="JAFKCZ010000004">
    <property type="protein sequence ID" value="MBN7796245.1"/>
    <property type="molecule type" value="Genomic_DNA"/>
</dbReference>
<evidence type="ECO:0000313" key="1">
    <source>
        <dbReference type="EMBL" id="MBN7796245.1"/>
    </source>
</evidence>
<protein>
    <submittedName>
        <fullName evidence="1">Uncharacterized protein</fullName>
    </submittedName>
</protein>
<comment type="caution">
    <text evidence="1">The sequence shown here is derived from an EMBL/GenBank/DDBJ whole genome shotgun (WGS) entry which is preliminary data.</text>
</comment>
<name>A0A939IL90_9GAMM</name>
<proteinExistence type="predicted"/>
<dbReference type="Proteomes" id="UP000664303">
    <property type="component" value="Unassembled WGS sequence"/>
</dbReference>
<reference evidence="1" key="1">
    <citation type="submission" date="2021-02" db="EMBL/GenBank/DDBJ databases">
        <title>PHA producing bacteria isolated from coastal sediment in Guangdong, Shenzhen.</title>
        <authorList>
            <person name="Zheng W."/>
            <person name="Yu S."/>
            <person name="Huang Y."/>
        </authorList>
    </citation>
    <scope>NUCLEOTIDE SEQUENCE</scope>
    <source>
        <strain evidence="1">TN14-10</strain>
    </source>
</reference>
<dbReference type="AlphaFoldDB" id="A0A939IL90"/>
<organism evidence="1 2">
    <name type="scientific">Parahaliea mediterranea</name>
    <dbReference type="NCBI Taxonomy" id="651086"/>
    <lineage>
        <taxon>Bacteria</taxon>
        <taxon>Pseudomonadati</taxon>
        <taxon>Pseudomonadota</taxon>
        <taxon>Gammaproteobacteria</taxon>
        <taxon>Cellvibrionales</taxon>
        <taxon>Halieaceae</taxon>
        <taxon>Parahaliea</taxon>
    </lineage>
</organism>
<evidence type="ECO:0000313" key="2">
    <source>
        <dbReference type="Proteomes" id="UP000664303"/>
    </source>
</evidence>